<dbReference type="Gene3D" id="3.20.20.100">
    <property type="entry name" value="NADP-dependent oxidoreductase domain"/>
    <property type="match status" value="1"/>
</dbReference>
<dbReference type="InterPro" id="IPR036812">
    <property type="entry name" value="NAD(P)_OxRdtase_dom_sf"/>
</dbReference>
<feature type="domain" description="NADP-dependent oxidoreductase" evidence="4">
    <location>
        <begin position="2"/>
        <end position="130"/>
    </location>
</feature>
<dbReference type="Proteomes" id="UP000269721">
    <property type="component" value="Unassembled WGS sequence"/>
</dbReference>
<dbReference type="InterPro" id="IPR005399">
    <property type="entry name" value="K_chnl_volt-dep_bsu_KCNAB-rel"/>
</dbReference>
<dbReference type="SUPFAM" id="SSF51430">
    <property type="entry name" value="NAD(P)-linked oxidoreductase"/>
    <property type="match status" value="1"/>
</dbReference>
<keyword evidence="2" id="KW-0521">NADP</keyword>
<keyword evidence="3" id="KW-0560">Oxidoreductase</keyword>
<evidence type="ECO:0000256" key="3">
    <source>
        <dbReference type="ARBA" id="ARBA00023002"/>
    </source>
</evidence>
<dbReference type="AlphaFoldDB" id="A0A4P9W951"/>
<gene>
    <name evidence="5" type="ORF">BDK51DRAFT_16888</name>
</gene>
<dbReference type="PANTHER" id="PTHR43150:SF2">
    <property type="entry name" value="HYPERKINETIC, ISOFORM M"/>
    <property type="match status" value="1"/>
</dbReference>
<reference evidence="6" key="1">
    <citation type="journal article" date="2018" name="Nat. Microbiol.">
        <title>Leveraging single-cell genomics to expand the fungal tree of life.</title>
        <authorList>
            <person name="Ahrendt S.R."/>
            <person name="Quandt C.A."/>
            <person name="Ciobanu D."/>
            <person name="Clum A."/>
            <person name="Salamov A."/>
            <person name="Andreopoulos B."/>
            <person name="Cheng J.F."/>
            <person name="Woyke T."/>
            <person name="Pelin A."/>
            <person name="Henrissat B."/>
            <person name="Reynolds N.K."/>
            <person name="Benny G.L."/>
            <person name="Smith M.E."/>
            <person name="James T.Y."/>
            <person name="Grigoriev I.V."/>
        </authorList>
    </citation>
    <scope>NUCLEOTIDE SEQUENCE [LARGE SCALE GENOMIC DNA]</scope>
</reference>
<dbReference type="OrthoDB" id="1720422at2759"/>
<evidence type="ECO:0000256" key="1">
    <source>
        <dbReference type="ARBA" id="ARBA00006515"/>
    </source>
</evidence>
<dbReference type="Pfam" id="PF00248">
    <property type="entry name" value="Aldo_ket_red"/>
    <property type="match status" value="1"/>
</dbReference>
<dbReference type="EMBL" id="KZ997008">
    <property type="protein sequence ID" value="RKO88003.1"/>
    <property type="molecule type" value="Genomic_DNA"/>
</dbReference>
<evidence type="ECO:0000256" key="2">
    <source>
        <dbReference type="ARBA" id="ARBA00022857"/>
    </source>
</evidence>
<dbReference type="PANTHER" id="PTHR43150">
    <property type="entry name" value="HYPERKINETIC, ISOFORM M"/>
    <property type="match status" value="1"/>
</dbReference>
<keyword evidence="6" id="KW-1185">Reference proteome</keyword>
<sequence length="131" mass="14729">VAPNDVGLSRKHIIEGVNASLKRLQMDYVDVIMAHRPDNEVPMVEIVRAFNHLIDTGKAFYWGTSEWSARQIEEAFHVAAQLNLIPPIADQPQYHMLHREKVESEFASLYATKKYGLTIWSPLASGLLSGA</sequence>
<comment type="similarity">
    <text evidence="1">Belongs to the shaker potassium channel beta subunit family.</text>
</comment>
<dbReference type="GO" id="GO:0016491">
    <property type="term" value="F:oxidoreductase activity"/>
    <property type="evidence" value="ECO:0007669"/>
    <property type="project" value="UniProtKB-KW"/>
</dbReference>
<organism evidence="5 6">
    <name type="scientific">Blyttiomyces helicus</name>
    <dbReference type="NCBI Taxonomy" id="388810"/>
    <lineage>
        <taxon>Eukaryota</taxon>
        <taxon>Fungi</taxon>
        <taxon>Fungi incertae sedis</taxon>
        <taxon>Chytridiomycota</taxon>
        <taxon>Chytridiomycota incertae sedis</taxon>
        <taxon>Chytridiomycetes</taxon>
        <taxon>Chytridiomycetes incertae sedis</taxon>
        <taxon>Blyttiomyces</taxon>
    </lineage>
</organism>
<feature type="non-terminal residue" evidence="5">
    <location>
        <position position="1"/>
    </location>
</feature>
<proteinExistence type="inferred from homology"/>
<evidence type="ECO:0000259" key="4">
    <source>
        <dbReference type="Pfam" id="PF00248"/>
    </source>
</evidence>
<name>A0A4P9W951_9FUNG</name>
<evidence type="ECO:0000313" key="5">
    <source>
        <dbReference type="EMBL" id="RKO88003.1"/>
    </source>
</evidence>
<dbReference type="InterPro" id="IPR023210">
    <property type="entry name" value="NADP_OxRdtase_dom"/>
</dbReference>
<evidence type="ECO:0000313" key="6">
    <source>
        <dbReference type="Proteomes" id="UP000269721"/>
    </source>
</evidence>
<dbReference type="PRINTS" id="PR01577">
    <property type="entry name" value="KCNABCHANNEL"/>
</dbReference>
<protein>
    <submittedName>
        <fullName evidence="5">NADP-dependent oxidoreductase domain-containing protein</fullName>
    </submittedName>
</protein>
<accession>A0A4P9W951</accession>